<dbReference type="InterPro" id="IPR011050">
    <property type="entry name" value="Pectin_lyase_fold/virulence"/>
</dbReference>
<dbReference type="UniPathway" id="UPA00545">
    <property type="reaction ID" value="UER00824"/>
</dbReference>
<dbReference type="PANTHER" id="PTHR31683">
    <property type="entry name" value="PECTATE LYASE 18-RELATED"/>
    <property type="match status" value="1"/>
</dbReference>
<reference evidence="12 13" key="1">
    <citation type="submission" date="2020-04" db="EMBL/GenBank/DDBJ databases">
        <authorList>
            <person name="De Canck E."/>
        </authorList>
    </citation>
    <scope>NUCLEOTIDE SEQUENCE [LARGE SCALE GENOMIC DNA]</scope>
    <source>
        <strain evidence="12 13">LMG 26841</strain>
    </source>
</reference>
<dbReference type="InterPro" id="IPR018082">
    <property type="entry name" value="AmbAllergen"/>
</dbReference>
<dbReference type="InterPro" id="IPR045032">
    <property type="entry name" value="PEL"/>
</dbReference>
<evidence type="ECO:0000256" key="9">
    <source>
        <dbReference type="RuleBase" id="RU361173"/>
    </source>
</evidence>
<evidence type="ECO:0000256" key="8">
    <source>
        <dbReference type="ARBA" id="ARBA00023239"/>
    </source>
</evidence>
<keyword evidence="8 9" id="KW-0456">Lyase</keyword>
<dbReference type="GO" id="GO:0046872">
    <property type="term" value="F:metal ion binding"/>
    <property type="evidence" value="ECO:0007669"/>
    <property type="project" value="UniProtKB-KW"/>
</dbReference>
<keyword evidence="9" id="KW-0119">Carbohydrate metabolism</keyword>
<dbReference type="InterPro" id="IPR012334">
    <property type="entry name" value="Pectin_lyas_fold"/>
</dbReference>
<dbReference type="PRINTS" id="PR00807">
    <property type="entry name" value="AMBALLERGEN"/>
</dbReference>
<keyword evidence="9" id="KW-0964">Secreted</keyword>
<keyword evidence="13" id="KW-1185">Reference proteome</keyword>
<protein>
    <recommendedName>
        <fullName evidence="4">pectate lyase</fullName>
        <ecNumber evidence="4">4.2.2.2</ecNumber>
    </recommendedName>
</protein>
<accession>A0A6S7E3N0</accession>
<dbReference type="Proteomes" id="UP000494272">
    <property type="component" value="Unassembled WGS sequence"/>
</dbReference>
<keyword evidence="9" id="KW-0624">Polysaccharide degradation</keyword>
<dbReference type="PROSITE" id="PS51318">
    <property type="entry name" value="TAT"/>
    <property type="match status" value="1"/>
</dbReference>
<feature type="region of interest" description="Disordered" evidence="10">
    <location>
        <begin position="1"/>
        <end position="22"/>
    </location>
</feature>
<comment type="pathway">
    <text evidence="3">Glycan metabolism; pectin degradation; 2-dehydro-3-deoxy-D-gluconate from pectin: step 2/5.</text>
</comment>
<dbReference type="EC" id="4.2.2.2" evidence="4"/>
<dbReference type="InterPro" id="IPR006311">
    <property type="entry name" value="TAT_signal"/>
</dbReference>
<dbReference type="Pfam" id="PF00544">
    <property type="entry name" value="Pectate_lyase_4"/>
    <property type="match status" value="1"/>
</dbReference>
<comment type="catalytic activity">
    <reaction evidence="1">
        <text>Eliminative cleavage of (1-&gt;4)-alpha-D-galacturonan to give oligosaccharides with 4-deoxy-alpha-D-galact-4-enuronosyl groups at their non-reducing ends.</text>
        <dbReference type="EC" id="4.2.2.2"/>
    </reaction>
</comment>
<sequence length="426" mass="47192">MRATTNSRQAAAEQAPRRRRAGPVRRRLLRALAWLPALGMLYGGAAAASESCASPDERCPFVSELLQQREGYGARATGGLGGKFIEVTSDQDAGPGTLRAALAQAKKGPTWIRFASDMTIVLESQLRVPSNTTIDGRGRHVALIDDGLGVYGSRNVILTHLTIDGRLNRLTQAVNIANDSRDVWVDHMDLSRMSDRLLNVKNGSTDVTISWTKFHNSNKVMLLNNITSKNLFANYDRDSIARVTLHHNYFFNTVQRNPRGQFGTFHLFNNLLENWDFYGMSFSLEAKALVEGNIFNNDAKRQCVEPEFFPTVEGVKVNYCRYIPTAAKRSALDNGASDEGAYQDLKAVHGYTRDFKAFLRLKDNLYLGDAKPVLQDYRPEAAPTPPYCYGYETPSAELADRIRKHAGNTSGDTPLPATRVGAGCPR</sequence>
<comment type="similarity">
    <text evidence="9">Belongs to the polysaccharide lyase 1 family.</text>
</comment>
<proteinExistence type="inferred from homology"/>
<evidence type="ECO:0000256" key="4">
    <source>
        <dbReference type="ARBA" id="ARBA00012272"/>
    </source>
</evidence>
<dbReference type="EMBL" id="CADIKW010000009">
    <property type="protein sequence ID" value="CAB3894171.1"/>
    <property type="molecule type" value="Genomic_DNA"/>
</dbReference>
<comment type="subcellular location">
    <subcellularLocation>
        <location evidence="9">Secreted</location>
    </subcellularLocation>
</comment>
<feature type="domain" description="Pectate lyase" evidence="11">
    <location>
        <begin position="92"/>
        <end position="301"/>
    </location>
</feature>
<evidence type="ECO:0000313" key="12">
    <source>
        <dbReference type="EMBL" id="CAB3894171.1"/>
    </source>
</evidence>
<dbReference type="GO" id="GO:0030570">
    <property type="term" value="F:pectate lyase activity"/>
    <property type="evidence" value="ECO:0007669"/>
    <property type="project" value="UniProtKB-EC"/>
</dbReference>
<evidence type="ECO:0000256" key="6">
    <source>
        <dbReference type="ARBA" id="ARBA00022729"/>
    </source>
</evidence>
<evidence type="ECO:0000256" key="5">
    <source>
        <dbReference type="ARBA" id="ARBA00022723"/>
    </source>
</evidence>
<evidence type="ECO:0000256" key="7">
    <source>
        <dbReference type="ARBA" id="ARBA00022837"/>
    </source>
</evidence>
<evidence type="ECO:0000313" key="13">
    <source>
        <dbReference type="Proteomes" id="UP000494272"/>
    </source>
</evidence>
<comment type="cofactor">
    <cofactor evidence="2">
        <name>Ca(2+)</name>
        <dbReference type="ChEBI" id="CHEBI:29108"/>
    </cofactor>
</comment>
<keyword evidence="5" id="KW-0479">Metal-binding</keyword>
<dbReference type="GO" id="GO:0045490">
    <property type="term" value="P:pectin catabolic process"/>
    <property type="evidence" value="ECO:0007669"/>
    <property type="project" value="UniProtKB-UniPathway"/>
</dbReference>
<evidence type="ECO:0000259" key="11">
    <source>
        <dbReference type="SMART" id="SM00656"/>
    </source>
</evidence>
<feature type="region of interest" description="Disordered" evidence="10">
    <location>
        <begin position="405"/>
        <end position="426"/>
    </location>
</feature>
<keyword evidence="7" id="KW-0106">Calcium</keyword>
<dbReference type="SUPFAM" id="SSF51126">
    <property type="entry name" value="Pectin lyase-like"/>
    <property type="match status" value="1"/>
</dbReference>
<dbReference type="AlphaFoldDB" id="A0A6S7E3N0"/>
<organism evidence="12 13">
    <name type="scientific">Achromobacter dolens</name>
    <dbReference type="NCBI Taxonomy" id="1287738"/>
    <lineage>
        <taxon>Bacteria</taxon>
        <taxon>Pseudomonadati</taxon>
        <taxon>Pseudomonadota</taxon>
        <taxon>Betaproteobacteria</taxon>
        <taxon>Burkholderiales</taxon>
        <taxon>Alcaligenaceae</taxon>
        <taxon>Achromobacter</taxon>
    </lineage>
</organism>
<gene>
    <name evidence="12" type="ORF">LMG26841_04131</name>
</gene>
<evidence type="ECO:0000256" key="2">
    <source>
        <dbReference type="ARBA" id="ARBA00001913"/>
    </source>
</evidence>
<evidence type="ECO:0000256" key="1">
    <source>
        <dbReference type="ARBA" id="ARBA00000695"/>
    </source>
</evidence>
<dbReference type="SMART" id="SM00656">
    <property type="entry name" value="Amb_all"/>
    <property type="match status" value="1"/>
</dbReference>
<evidence type="ECO:0000256" key="10">
    <source>
        <dbReference type="SAM" id="MobiDB-lite"/>
    </source>
</evidence>
<name>A0A6S7E3N0_9BURK</name>
<dbReference type="Gene3D" id="2.160.20.10">
    <property type="entry name" value="Single-stranded right-handed beta-helix, Pectin lyase-like"/>
    <property type="match status" value="1"/>
</dbReference>
<evidence type="ECO:0000256" key="3">
    <source>
        <dbReference type="ARBA" id="ARBA00005220"/>
    </source>
</evidence>
<dbReference type="InterPro" id="IPR002022">
    <property type="entry name" value="Pec_lyase"/>
</dbReference>
<dbReference type="PANTHER" id="PTHR31683:SF18">
    <property type="entry name" value="PECTATE LYASE 21-RELATED"/>
    <property type="match status" value="1"/>
</dbReference>
<dbReference type="GO" id="GO:0005576">
    <property type="term" value="C:extracellular region"/>
    <property type="evidence" value="ECO:0007669"/>
    <property type="project" value="UniProtKB-SubCell"/>
</dbReference>
<keyword evidence="6" id="KW-0732">Signal</keyword>